<dbReference type="InterPro" id="IPR036249">
    <property type="entry name" value="Thioredoxin-like_sf"/>
</dbReference>
<dbReference type="PANTHER" id="PTHR31902:SF14">
    <property type="entry name" value="ACTIN PATCHES DISTAL PROTEIN 1"/>
    <property type="match status" value="1"/>
</dbReference>
<accession>A0A0W0FC49</accession>
<dbReference type="eggNOG" id="ENOG502QT0V">
    <property type="taxonomic scope" value="Eukaryota"/>
</dbReference>
<proteinExistence type="predicted"/>
<dbReference type="Pfam" id="PF06999">
    <property type="entry name" value="Suc_Fer-like"/>
    <property type="match status" value="1"/>
</dbReference>
<dbReference type="PANTHER" id="PTHR31902">
    <property type="entry name" value="ACTIN PATCHES DISTAL PROTEIN 1"/>
    <property type="match status" value="1"/>
</dbReference>
<dbReference type="EMBL" id="LATX01002123">
    <property type="protein sequence ID" value="KTB33915.1"/>
    <property type="molecule type" value="Genomic_DNA"/>
</dbReference>
<name>A0A0W0FC49_MONRR</name>
<reference evidence="1 2" key="1">
    <citation type="submission" date="2015-12" db="EMBL/GenBank/DDBJ databases">
        <title>Draft genome sequence of Moniliophthora roreri, the causal agent of frosty pod rot of cacao.</title>
        <authorList>
            <person name="Aime M.C."/>
            <person name="Diaz-Valderrama J.R."/>
            <person name="Kijpornyongpan T."/>
            <person name="Phillips-Mora W."/>
        </authorList>
    </citation>
    <scope>NUCLEOTIDE SEQUENCE [LARGE SCALE GENOMIC DNA]</scope>
    <source>
        <strain evidence="1 2">MCA 2952</strain>
    </source>
</reference>
<dbReference type="Proteomes" id="UP000054988">
    <property type="component" value="Unassembled WGS sequence"/>
</dbReference>
<dbReference type="AlphaFoldDB" id="A0A0W0FC49"/>
<gene>
    <name evidence="1" type="ORF">WG66_13341</name>
</gene>
<comment type="caution">
    <text evidence="1">The sequence shown here is derived from an EMBL/GenBank/DDBJ whole genome shotgun (WGS) entry which is preliminary data.</text>
</comment>
<evidence type="ECO:0000313" key="1">
    <source>
        <dbReference type="EMBL" id="KTB33915.1"/>
    </source>
</evidence>
<organism evidence="1 2">
    <name type="scientific">Moniliophthora roreri</name>
    <name type="common">Frosty pod rot fungus</name>
    <name type="synonym">Monilia roreri</name>
    <dbReference type="NCBI Taxonomy" id="221103"/>
    <lineage>
        <taxon>Eukaryota</taxon>
        <taxon>Fungi</taxon>
        <taxon>Dikarya</taxon>
        <taxon>Basidiomycota</taxon>
        <taxon>Agaricomycotina</taxon>
        <taxon>Agaricomycetes</taxon>
        <taxon>Agaricomycetidae</taxon>
        <taxon>Agaricales</taxon>
        <taxon>Marasmiineae</taxon>
        <taxon>Marasmiaceae</taxon>
        <taxon>Moniliophthora</taxon>
    </lineage>
</organism>
<sequence>MHTLRRFKATILGQDTSVDGVKAQLGQGGVPMTEADCRTCPDPCDEGHEPYPTRFDVDMETQMLGSVKPYHRQIVISTGKIDWDREVTDTRGSLAAHVQHVVSKASSVPSSSPSDSKMPKMVAISGVFNSSDTTKIAILNGSHHSLSDDPEVDTVLVFPDYKLVTEVPRSAEGAQTLWNHFLNPSLSGSKEHAEKTSLHSWLIPYSCVILLCSHKRRDNRCSIAAAKLGTAFTHALEQAGWTVDTEVDYPSHTLGKPLEEIQGTSEEQEGHVAKQLHELAGLKKALVLRNSHTGGHKYAGNCIIYTPHGSGVWYGRVTTHEVNAIVSQTIEKGLVLPPLLRGGVNLSRPGCKSLYDW</sequence>
<dbReference type="Gene3D" id="3.40.30.10">
    <property type="entry name" value="Glutaredoxin"/>
    <property type="match status" value="1"/>
</dbReference>
<protein>
    <recommendedName>
        <fullName evidence="3">Sucrose cleavage family protein</fullName>
    </recommendedName>
</protein>
<evidence type="ECO:0008006" key="3">
    <source>
        <dbReference type="Google" id="ProtNLM"/>
    </source>
</evidence>
<evidence type="ECO:0000313" key="2">
    <source>
        <dbReference type="Proteomes" id="UP000054988"/>
    </source>
</evidence>
<dbReference type="InterPro" id="IPR009737">
    <property type="entry name" value="Aim32/Apd1-like"/>
</dbReference>
<dbReference type="SUPFAM" id="SSF52833">
    <property type="entry name" value="Thioredoxin-like"/>
    <property type="match status" value="1"/>
</dbReference>